<feature type="transmembrane region" description="Helical" evidence="1">
    <location>
        <begin position="44"/>
        <end position="62"/>
    </location>
</feature>
<keyword evidence="1" id="KW-1133">Transmembrane helix</keyword>
<proteinExistence type="predicted"/>
<dbReference type="EMBL" id="ML213592">
    <property type="protein sequence ID" value="TFK42289.1"/>
    <property type="molecule type" value="Genomic_DNA"/>
</dbReference>
<dbReference type="Proteomes" id="UP000308652">
    <property type="component" value="Unassembled WGS sequence"/>
</dbReference>
<evidence type="ECO:0000313" key="2">
    <source>
        <dbReference type="EMBL" id="TFK42289.1"/>
    </source>
</evidence>
<organism evidence="2 3">
    <name type="scientific">Crucibulum laeve</name>
    <dbReference type="NCBI Taxonomy" id="68775"/>
    <lineage>
        <taxon>Eukaryota</taxon>
        <taxon>Fungi</taxon>
        <taxon>Dikarya</taxon>
        <taxon>Basidiomycota</taxon>
        <taxon>Agaricomycotina</taxon>
        <taxon>Agaricomycetes</taxon>
        <taxon>Agaricomycetidae</taxon>
        <taxon>Agaricales</taxon>
        <taxon>Agaricineae</taxon>
        <taxon>Nidulariaceae</taxon>
        <taxon>Crucibulum</taxon>
    </lineage>
</organism>
<sequence>MRLGTAPSSLHIYHRNALCHLNRQSPFADLIEFLSVRRGPVNVIFPWIFVFWTLAIACVQLGRKCNLHMHVP</sequence>
<keyword evidence="3" id="KW-1185">Reference proteome</keyword>
<protein>
    <submittedName>
        <fullName evidence="2">Uncharacterized protein</fullName>
    </submittedName>
</protein>
<dbReference type="AlphaFoldDB" id="A0A5C3MA41"/>
<evidence type="ECO:0000256" key="1">
    <source>
        <dbReference type="SAM" id="Phobius"/>
    </source>
</evidence>
<name>A0A5C3MA41_9AGAR</name>
<evidence type="ECO:0000313" key="3">
    <source>
        <dbReference type="Proteomes" id="UP000308652"/>
    </source>
</evidence>
<gene>
    <name evidence="2" type="ORF">BDQ12DRAFT_268573</name>
</gene>
<accession>A0A5C3MA41</accession>
<keyword evidence="1" id="KW-0472">Membrane</keyword>
<reference evidence="2 3" key="1">
    <citation type="journal article" date="2019" name="Nat. Ecol. Evol.">
        <title>Megaphylogeny resolves global patterns of mushroom evolution.</title>
        <authorList>
            <person name="Varga T."/>
            <person name="Krizsan K."/>
            <person name="Foldi C."/>
            <person name="Dima B."/>
            <person name="Sanchez-Garcia M."/>
            <person name="Sanchez-Ramirez S."/>
            <person name="Szollosi G.J."/>
            <person name="Szarkandi J.G."/>
            <person name="Papp V."/>
            <person name="Albert L."/>
            <person name="Andreopoulos W."/>
            <person name="Angelini C."/>
            <person name="Antonin V."/>
            <person name="Barry K.W."/>
            <person name="Bougher N.L."/>
            <person name="Buchanan P."/>
            <person name="Buyck B."/>
            <person name="Bense V."/>
            <person name="Catcheside P."/>
            <person name="Chovatia M."/>
            <person name="Cooper J."/>
            <person name="Damon W."/>
            <person name="Desjardin D."/>
            <person name="Finy P."/>
            <person name="Geml J."/>
            <person name="Haridas S."/>
            <person name="Hughes K."/>
            <person name="Justo A."/>
            <person name="Karasinski D."/>
            <person name="Kautmanova I."/>
            <person name="Kiss B."/>
            <person name="Kocsube S."/>
            <person name="Kotiranta H."/>
            <person name="LaButti K.M."/>
            <person name="Lechner B.E."/>
            <person name="Liimatainen K."/>
            <person name="Lipzen A."/>
            <person name="Lukacs Z."/>
            <person name="Mihaltcheva S."/>
            <person name="Morgado L.N."/>
            <person name="Niskanen T."/>
            <person name="Noordeloos M.E."/>
            <person name="Ohm R.A."/>
            <person name="Ortiz-Santana B."/>
            <person name="Ovrebo C."/>
            <person name="Racz N."/>
            <person name="Riley R."/>
            <person name="Savchenko A."/>
            <person name="Shiryaev A."/>
            <person name="Soop K."/>
            <person name="Spirin V."/>
            <person name="Szebenyi C."/>
            <person name="Tomsovsky M."/>
            <person name="Tulloss R.E."/>
            <person name="Uehling J."/>
            <person name="Grigoriev I.V."/>
            <person name="Vagvolgyi C."/>
            <person name="Papp T."/>
            <person name="Martin F.M."/>
            <person name="Miettinen O."/>
            <person name="Hibbett D.S."/>
            <person name="Nagy L.G."/>
        </authorList>
    </citation>
    <scope>NUCLEOTIDE SEQUENCE [LARGE SCALE GENOMIC DNA]</scope>
    <source>
        <strain evidence="2 3">CBS 166.37</strain>
    </source>
</reference>
<keyword evidence="1" id="KW-0812">Transmembrane</keyword>